<proteinExistence type="predicted"/>
<dbReference type="AlphaFoldDB" id="A0A1G2PRY7"/>
<accession>A0A1G2PRY7</accession>
<comment type="caution">
    <text evidence="1">The sequence shown here is derived from an EMBL/GenBank/DDBJ whole genome shotgun (WGS) entry which is preliminary data.</text>
</comment>
<gene>
    <name evidence="1" type="ORF">A2W59_00120</name>
</gene>
<evidence type="ECO:0000313" key="2">
    <source>
        <dbReference type="Proteomes" id="UP000178646"/>
    </source>
</evidence>
<dbReference type="EMBL" id="MHSU01000007">
    <property type="protein sequence ID" value="OHA51110.1"/>
    <property type="molecule type" value="Genomic_DNA"/>
</dbReference>
<evidence type="ECO:0000313" key="1">
    <source>
        <dbReference type="EMBL" id="OHA51110.1"/>
    </source>
</evidence>
<dbReference type="Proteomes" id="UP000178646">
    <property type="component" value="Unassembled WGS sequence"/>
</dbReference>
<protein>
    <submittedName>
        <fullName evidence="1">Uncharacterized protein</fullName>
    </submittedName>
</protein>
<reference evidence="1 2" key="1">
    <citation type="journal article" date="2016" name="Nat. Commun.">
        <title>Thousands of microbial genomes shed light on interconnected biogeochemical processes in an aquifer system.</title>
        <authorList>
            <person name="Anantharaman K."/>
            <person name="Brown C.T."/>
            <person name="Hug L.A."/>
            <person name="Sharon I."/>
            <person name="Castelle C.J."/>
            <person name="Probst A.J."/>
            <person name="Thomas B.C."/>
            <person name="Singh A."/>
            <person name="Wilkins M.J."/>
            <person name="Karaoz U."/>
            <person name="Brodie E.L."/>
            <person name="Williams K.H."/>
            <person name="Hubbard S.S."/>
            <person name="Banfield J.F."/>
        </authorList>
    </citation>
    <scope>NUCLEOTIDE SEQUENCE [LARGE SCALE GENOMIC DNA]</scope>
</reference>
<sequence>MEIDLNKLTEHKDLIGCVVKEHGIDKEGKLSGFKIENGFLSIYDTNGYIGGVNVEYGRAYLGGDDNLYIIGAYCPTFVVYTKEKQ</sequence>
<organism evidence="1 2">
    <name type="scientific">Candidatus Terrybacteria bacterium RIFCSPHIGHO2_02_41_19</name>
    <dbReference type="NCBI Taxonomy" id="1802364"/>
    <lineage>
        <taxon>Bacteria</taxon>
        <taxon>Candidatus Terryibacteriota</taxon>
    </lineage>
</organism>
<name>A0A1G2PRY7_9BACT</name>